<proteinExistence type="predicted"/>
<evidence type="ECO:0000313" key="3">
    <source>
        <dbReference type="Proteomes" id="UP000306985"/>
    </source>
</evidence>
<evidence type="ECO:0000313" key="2">
    <source>
        <dbReference type="EMBL" id="TKV60737.1"/>
    </source>
</evidence>
<feature type="transmembrane region" description="Helical" evidence="1">
    <location>
        <begin position="43"/>
        <end position="64"/>
    </location>
</feature>
<name>A0A4U6QJS7_9ACTN</name>
<evidence type="ECO:0000256" key="1">
    <source>
        <dbReference type="SAM" id="Phobius"/>
    </source>
</evidence>
<dbReference type="Proteomes" id="UP000306985">
    <property type="component" value="Unassembled WGS sequence"/>
</dbReference>
<dbReference type="AlphaFoldDB" id="A0A4U6QJS7"/>
<keyword evidence="1" id="KW-0812">Transmembrane</keyword>
<sequence length="97" mass="10395">MAKPEVVSDHTGAFYGAAVAFLLVTGIWNAANILLSGMAVQQQWNVAMGIVSAMFAVVVVSKVIRDRQESQKLVNGIRQARYEEMLANAPAPGLGHL</sequence>
<keyword evidence="1" id="KW-0472">Membrane</keyword>
<dbReference type="EMBL" id="SZZH01000001">
    <property type="protein sequence ID" value="TKV60737.1"/>
    <property type="molecule type" value="Genomic_DNA"/>
</dbReference>
<dbReference type="OrthoDB" id="3296350at2"/>
<reference evidence="2 3" key="1">
    <citation type="submission" date="2019-05" db="EMBL/GenBank/DDBJ databases">
        <title>Nakamurella sp. N5BH11, whole genome shotgun sequence.</title>
        <authorList>
            <person name="Tuo L."/>
        </authorList>
    </citation>
    <scope>NUCLEOTIDE SEQUENCE [LARGE SCALE GENOMIC DNA]</scope>
    <source>
        <strain evidence="2 3">N5BH11</strain>
    </source>
</reference>
<dbReference type="RefSeq" id="WP_137448040.1">
    <property type="nucleotide sequence ID" value="NZ_SZZH01000001.1"/>
</dbReference>
<comment type="caution">
    <text evidence="2">The sequence shown here is derived from an EMBL/GenBank/DDBJ whole genome shotgun (WGS) entry which is preliminary data.</text>
</comment>
<keyword evidence="1" id="KW-1133">Transmembrane helix</keyword>
<organism evidence="2 3">
    <name type="scientific">Nakamurella flava</name>
    <dbReference type="NCBI Taxonomy" id="2576308"/>
    <lineage>
        <taxon>Bacteria</taxon>
        <taxon>Bacillati</taxon>
        <taxon>Actinomycetota</taxon>
        <taxon>Actinomycetes</taxon>
        <taxon>Nakamurellales</taxon>
        <taxon>Nakamurellaceae</taxon>
        <taxon>Nakamurella</taxon>
    </lineage>
</organism>
<feature type="transmembrane region" description="Helical" evidence="1">
    <location>
        <begin position="12"/>
        <end position="31"/>
    </location>
</feature>
<evidence type="ECO:0008006" key="4">
    <source>
        <dbReference type="Google" id="ProtNLM"/>
    </source>
</evidence>
<protein>
    <recommendedName>
        <fullName evidence="4">YiaAB two helix domain-containing protein</fullName>
    </recommendedName>
</protein>
<keyword evidence="3" id="KW-1185">Reference proteome</keyword>
<accession>A0A4U6QJS7</accession>
<gene>
    <name evidence="2" type="ORF">FDO65_03395</name>
</gene>